<dbReference type="CDD" id="cd01647">
    <property type="entry name" value="RT_LTR"/>
    <property type="match status" value="1"/>
</dbReference>
<protein>
    <submittedName>
        <fullName evidence="3">Retrotransposable element tf2 155 kDa protein type 1-like</fullName>
    </submittedName>
</protein>
<reference evidence="3" key="1">
    <citation type="submission" date="2022-07" db="EMBL/GenBank/DDBJ databases">
        <title>The genome of Lyophyllum shimeji provides insight into the initial evolution of ectomycorrhizal fungal genome.</title>
        <authorList>
            <person name="Kobayashi Y."/>
            <person name="Shibata T."/>
            <person name="Hirakawa H."/>
            <person name="Shigenobu S."/>
            <person name="Nishiyama T."/>
            <person name="Yamada A."/>
            <person name="Hasebe M."/>
            <person name="Kawaguchi M."/>
        </authorList>
    </citation>
    <scope>NUCLEOTIDE SEQUENCE</scope>
    <source>
        <strain evidence="3">AT787</strain>
    </source>
</reference>
<dbReference type="PANTHER" id="PTHR33064:SF37">
    <property type="entry name" value="RIBONUCLEASE H"/>
    <property type="match status" value="1"/>
</dbReference>
<comment type="caution">
    <text evidence="3">The sequence shown here is derived from an EMBL/GenBank/DDBJ whole genome shotgun (WGS) entry which is preliminary data.</text>
</comment>
<dbReference type="InterPro" id="IPR043128">
    <property type="entry name" value="Rev_trsase/Diguanyl_cyclase"/>
</dbReference>
<gene>
    <name evidence="3" type="ORF">LshimejAT787_1701450</name>
</gene>
<dbReference type="InterPro" id="IPR043502">
    <property type="entry name" value="DNA/RNA_pol_sf"/>
</dbReference>
<feature type="domain" description="Reverse transcriptase" evidence="2">
    <location>
        <begin position="1"/>
        <end position="149"/>
    </location>
</feature>
<dbReference type="InterPro" id="IPR051320">
    <property type="entry name" value="Viral_Replic_Matur_Polypro"/>
</dbReference>
<dbReference type="PANTHER" id="PTHR33064">
    <property type="entry name" value="POL PROTEIN"/>
    <property type="match status" value="1"/>
</dbReference>
<dbReference type="SUPFAM" id="SSF56672">
    <property type="entry name" value="DNA/RNA polymerases"/>
    <property type="match status" value="1"/>
</dbReference>
<organism evidence="3 4">
    <name type="scientific">Lyophyllum shimeji</name>
    <name type="common">Hon-shimeji</name>
    <name type="synonym">Tricholoma shimeji</name>
    <dbReference type="NCBI Taxonomy" id="47721"/>
    <lineage>
        <taxon>Eukaryota</taxon>
        <taxon>Fungi</taxon>
        <taxon>Dikarya</taxon>
        <taxon>Basidiomycota</taxon>
        <taxon>Agaricomycotina</taxon>
        <taxon>Agaricomycetes</taxon>
        <taxon>Agaricomycetidae</taxon>
        <taxon>Agaricales</taxon>
        <taxon>Tricholomatineae</taxon>
        <taxon>Lyophyllaceae</taxon>
        <taxon>Lyophyllum</taxon>
    </lineage>
</organism>
<dbReference type="FunFam" id="3.30.70.270:FF:000063">
    <property type="entry name" value="Zinc knuckle domaincontaining protein"/>
    <property type="match status" value="1"/>
</dbReference>
<dbReference type="AlphaFoldDB" id="A0A9P3PYT0"/>
<feature type="region of interest" description="Disordered" evidence="1">
    <location>
        <begin position="237"/>
        <end position="276"/>
    </location>
</feature>
<evidence type="ECO:0000313" key="3">
    <source>
        <dbReference type="EMBL" id="GLB44518.1"/>
    </source>
</evidence>
<dbReference type="EMBL" id="BRPK01000017">
    <property type="protein sequence ID" value="GLB44518.1"/>
    <property type="molecule type" value="Genomic_DNA"/>
</dbReference>
<dbReference type="FunFam" id="3.30.70.270:FF:000003">
    <property type="entry name" value="Transposon Ty3-G Gag-Pol polyprotein"/>
    <property type="match status" value="1"/>
</dbReference>
<evidence type="ECO:0000259" key="2">
    <source>
        <dbReference type="PROSITE" id="PS50878"/>
    </source>
</evidence>
<proteinExistence type="predicted"/>
<dbReference type="Gene3D" id="3.30.70.270">
    <property type="match status" value="2"/>
</dbReference>
<dbReference type="Pfam" id="PF00078">
    <property type="entry name" value="RVT_1"/>
    <property type="match status" value="1"/>
</dbReference>
<dbReference type="Gene3D" id="3.10.10.10">
    <property type="entry name" value="HIV Type 1 Reverse Transcriptase, subunit A, domain 1"/>
    <property type="match status" value="2"/>
</dbReference>
<dbReference type="OrthoDB" id="3250101at2759"/>
<accession>A0A9P3PYT0</accession>
<evidence type="ECO:0000313" key="4">
    <source>
        <dbReference type="Proteomes" id="UP001063166"/>
    </source>
</evidence>
<keyword evidence="4" id="KW-1185">Reference proteome</keyword>
<dbReference type="InterPro" id="IPR000477">
    <property type="entry name" value="RT_dom"/>
</dbReference>
<evidence type="ECO:0000256" key="1">
    <source>
        <dbReference type="SAM" id="MobiDB-lite"/>
    </source>
</evidence>
<name>A0A9P3PYT0_LYOSH</name>
<sequence>MASPVFFIKKKDGSLRLVQDYRALNAITVKNRYPFPSFPSSSITSAEGDEWKAAFRTNRGLFEPLVMFFGLTNSPATFQTMMNDIFRDLIAQGVVCVYLDDILIYTKTLEEHRRITRIVLDRLREHRLFLKPEKCEFERTEIEYLGLIISHGTASMDPVKVAGVAEWPVPKNKKEVQSFLGFTNFYRRFIRDFSHHARPLFDLTAKDVAWTWGSGQQDAFDSLKRAITSKPVLIFPTTTAPSGSKPIARTSPRARCYPSSRRRTRNGTRSRSTPKA</sequence>
<dbReference type="Proteomes" id="UP001063166">
    <property type="component" value="Unassembled WGS sequence"/>
</dbReference>
<feature type="compositionally biased region" description="Basic residues" evidence="1">
    <location>
        <begin position="260"/>
        <end position="276"/>
    </location>
</feature>
<dbReference type="PROSITE" id="PS50878">
    <property type="entry name" value="RT_POL"/>
    <property type="match status" value="1"/>
</dbReference>